<feature type="domain" description="EGF-like" evidence="39">
    <location>
        <begin position="17"/>
        <end position="55"/>
    </location>
</feature>
<evidence type="ECO:0000313" key="41">
    <source>
        <dbReference type="Proteomes" id="UP000265140"/>
    </source>
</evidence>
<evidence type="ECO:0000256" key="31">
    <source>
        <dbReference type="ARBA" id="ARBA00035976"/>
    </source>
</evidence>
<dbReference type="Gene3D" id="2.10.25.10">
    <property type="entry name" value="Laminin"/>
    <property type="match status" value="1"/>
</dbReference>
<dbReference type="Pfam" id="PF03098">
    <property type="entry name" value="An_peroxidase"/>
    <property type="match status" value="1"/>
</dbReference>
<keyword evidence="14 36" id="KW-0349">Heme</keyword>
<dbReference type="GO" id="GO:0005789">
    <property type="term" value="C:endoplasmic reticulum membrane"/>
    <property type="evidence" value="ECO:0007669"/>
    <property type="project" value="UniProtKB-SubCell"/>
</dbReference>
<dbReference type="SUPFAM" id="SSF48113">
    <property type="entry name" value="Heme-dependent peroxidases"/>
    <property type="match status" value="1"/>
</dbReference>
<evidence type="ECO:0000256" key="17">
    <source>
        <dbReference type="ARBA" id="ARBA00022824"/>
    </source>
</evidence>
<keyword evidence="24" id="KW-0472">Membrane</keyword>
<keyword evidence="12" id="KW-0575">Peroxidase</keyword>
<comment type="catalytic activity">
    <reaction evidence="33">
        <text>(9Z,12Z)-octadecadienoate + AH2 + O2 = (13S)-hydroxy-(9Z,11E)-octadecadienoate + A + H2O</text>
        <dbReference type="Rhea" id="RHEA:75451"/>
        <dbReference type="ChEBI" id="CHEBI:13193"/>
        <dbReference type="ChEBI" id="CHEBI:15377"/>
        <dbReference type="ChEBI" id="CHEBI:15379"/>
        <dbReference type="ChEBI" id="CHEBI:17499"/>
        <dbReference type="ChEBI" id="CHEBI:30245"/>
        <dbReference type="ChEBI" id="CHEBI:90850"/>
    </reaction>
    <physiologicalReaction direction="left-to-right" evidence="33">
        <dbReference type="Rhea" id="RHEA:75452"/>
    </physiologicalReaction>
</comment>
<keyword evidence="21" id="KW-0560">Oxidoreductase</keyword>
<dbReference type="GO" id="GO:0004666">
    <property type="term" value="F:prostaglandin-endoperoxide synthase activity"/>
    <property type="evidence" value="ECO:0007669"/>
    <property type="project" value="UniProtKB-EC"/>
</dbReference>
<dbReference type="GO" id="GO:0006979">
    <property type="term" value="P:response to oxidative stress"/>
    <property type="evidence" value="ECO:0007669"/>
    <property type="project" value="InterPro"/>
</dbReference>
<keyword evidence="11 37" id="KW-0245">EGF-like domain</keyword>
<evidence type="ECO:0000256" key="3">
    <source>
        <dbReference type="ARBA" id="ARBA00004586"/>
    </source>
</evidence>
<accession>A0A6Q2YX24</accession>
<evidence type="ECO:0000256" key="29">
    <source>
        <dbReference type="ARBA" id="ARBA00031794"/>
    </source>
</evidence>
<reference evidence="40" key="4">
    <citation type="submission" date="2025-09" db="UniProtKB">
        <authorList>
            <consortium name="Ensembl"/>
        </authorList>
    </citation>
    <scope>IDENTIFICATION</scope>
</reference>
<keyword evidence="17" id="KW-0256">Endoplasmic reticulum</keyword>
<dbReference type="InterPro" id="IPR019791">
    <property type="entry name" value="Haem_peroxidase_animal"/>
</dbReference>
<comment type="subunit">
    <text evidence="6">Homodimer.</text>
</comment>
<evidence type="ECO:0000256" key="1">
    <source>
        <dbReference type="ARBA" id="ARBA00001970"/>
    </source>
</evidence>
<feature type="signal peptide" evidence="38">
    <location>
        <begin position="1"/>
        <end position="17"/>
    </location>
</feature>
<evidence type="ECO:0000256" key="9">
    <source>
        <dbReference type="ARBA" id="ARBA00022501"/>
    </source>
</evidence>
<evidence type="ECO:0000256" key="25">
    <source>
        <dbReference type="ARBA" id="ARBA00023157"/>
    </source>
</evidence>
<evidence type="ECO:0000256" key="27">
    <source>
        <dbReference type="ARBA" id="ARBA00023180"/>
    </source>
</evidence>
<comment type="similarity">
    <text evidence="5">Belongs to the prostaglandin G/H synthase family.</text>
</comment>
<keyword evidence="23" id="KW-0443">Lipid metabolism</keyword>
<dbReference type="PROSITE" id="PS50026">
    <property type="entry name" value="EGF_3"/>
    <property type="match status" value="1"/>
</dbReference>
<dbReference type="GO" id="GO:0046872">
    <property type="term" value="F:metal ion binding"/>
    <property type="evidence" value="ECO:0007669"/>
    <property type="project" value="UniProtKB-KW"/>
</dbReference>
<keyword evidence="16 38" id="KW-0732">Signal</keyword>
<evidence type="ECO:0000256" key="4">
    <source>
        <dbReference type="ARBA" id="ARBA00004702"/>
    </source>
</evidence>
<evidence type="ECO:0000313" key="40">
    <source>
        <dbReference type="Ensembl" id="ENSELUP00000070116.2"/>
    </source>
</evidence>
<evidence type="ECO:0000256" key="19">
    <source>
        <dbReference type="ARBA" id="ARBA00022848"/>
    </source>
</evidence>
<dbReference type="InterPro" id="IPR010255">
    <property type="entry name" value="Haem_peroxidase_sf"/>
</dbReference>
<organism evidence="40 41">
    <name type="scientific">Esox lucius</name>
    <name type="common">Northern pike</name>
    <dbReference type="NCBI Taxonomy" id="8010"/>
    <lineage>
        <taxon>Eukaryota</taxon>
        <taxon>Metazoa</taxon>
        <taxon>Chordata</taxon>
        <taxon>Craniata</taxon>
        <taxon>Vertebrata</taxon>
        <taxon>Euteleostomi</taxon>
        <taxon>Actinopterygii</taxon>
        <taxon>Neopterygii</taxon>
        <taxon>Teleostei</taxon>
        <taxon>Protacanthopterygii</taxon>
        <taxon>Esociformes</taxon>
        <taxon>Esocidae</taxon>
        <taxon>Esox</taxon>
    </lineage>
</organism>
<feature type="chain" id="PRO_5044237022" description="Prostaglandin G/H synthase 1" evidence="38">
    <location>
        <begin position="18"/>
        <end position="583"/>
    </location>
</feature>
<dbReference type="Bgee" id="ENSELUG00000002162">
    <property type="expression patterns" value="Expressed in testis and 14 other cell types or tissues"/>
</dbReference>
<dbReference type="GO" id="GO:0016702">
    <property type="term" value="F:oxidoreductase activity, acting on single donors with incorporation of molecular oxygen, incorporation of two atoms of oxygen"/>
    <property type="evidence" value="ECO:0007669"/>
    <property type="project" value="TreeGrafter"/>
</dbReference>
<evidence type="ECO:0000256" key="24">
    <source>
        <dbReference type="ARBA" id="ARBA00023136"/>
    </source>
</evidence>
<evidence type="ECO:0000256" key="23">
    <source>
        <dbReference type="ARBA" id="ARBA00023098"/>
    </source>
</evidence>
<evidence type="ECO:0000256" key="14">
    <source>
        <dbReference type="ARBA" id="ARBA00022617"/>
    </source>
</evidence>
<keyword evidence="10" id="KW-0444">Lipid biosynthesis</keyword>
<protein>
    <recommendedName>
        <fullName evidence="8">Prostaglandin G/H synthase 1</fullName>
        <ecNumber evidence="7">1.14.99.1</ecNumber>
    </recommendedName>
    <alternativeName>
        <fullName evidence="28">Cyclooxygenase-1</fullName>
    </alternativeName>
    <alternativeName>
        <fullName evidence="29">Prostaglandin H2 synthase 1</fullName>
    </alternativeName>
    <alternativeName>
        <fullName evidence="30">Prostaglandin-endoperoxide synthase 1</fullName>
    </alternativeName>
</protein>
<dbReference type="PANTHER" id="PTHR11903">
    <property type="entry name" value="PROSTAGLANDIN G/H SYNTHASE"/>
    <property type="match status" value="1"/>
</dbReference>
<keyword evidence="25" id="KW-1015">Disulfide bond</keyword>
<keyword evidence="27" id="KW-0325">Glycoprotein</keyword>
<dbReference type="Ensembl" id="ENSELUT00000073395.2">
    <property type="protein sequence ID" value="ENSELUP00000070116.2"/>
    <property type="gene ID" value="ENSELUG00000002162.3"/>
</dbReference>
<dbReference type="GO" id="GO:0004601">
    <property type="term" value="F:peroxidase activity"/>
    <property type="evidence" value="ECO:0007669"/>
    <property type="project" value="UniProtKB-KW"/>
</dbReference>
<evidence type="ECO:0000256" key="37">
    <source>
        <dbReference type="PROSITE-ProRule" id="PRU00076"/>
    </source>
</evidence>
<evidence type="ECO:0000256" key="38">
    <source>
        <dbReference type="SAM" id="SignalP"/>
    </source>
</evidence>
<feature type="active site" description="For cyclooxygenase activity" evidence="35">
    <location>
        <position position="370"/>
    </location>
</feature>
<proteinExistence type="inferred from homology"/>
<evidence type="ECO:0000256" key="13">
    <source>
        <dbReference type="ARBA" id="ARBA00022585"/>
    </source>
</evidence>
<comment type="cofactor">
    <cofactor evidence="1">
        <name>heme b</name>
        <dbReference type="ChEBI" id="CHEBI:60344"/>
    </cofactor>
</comment>
<sequence length="583" mass="67171">WNLNMSWIHLYVHFSFAVNPCCYYPCQNWGVCVRFGMDQYQCDCTRTGFYGQNCTTPEFWTGVYLLLKPNSDTVHYILTHFQLLWSVINRTFLRDWLMTLVLTVRSNLIPSPPTFNSRYGYISWESYCNVSYYTRILPPVPEDCPTPMGTKGKSVLPDPKLVVEKFLLRREFRPDPQGTNLMFAFFAQHFTHQFFKTKKSMGMGFTRALGHGVDAGHIYGDNLVRQLNLRLLKDGKMKFQVIKGEIYPPTVSEAPVNMNYPPGHPEEQRLAIGQEVFGLLPGLTLYATLWLREHNRVCDILKAEHPTWGDEQLFQTARLIIIGQTIRIVIEEYVQHLSGYLLDLKFDPSLLFKSTFQYRNRIAVEFNQLYHWHPLMPDSFQINGEVVPYSQFIFNTSIVTRYGVEKLVEAFSRQYAGQIGGGKNMHPVVTKVAEGVIEESRALRLQPFNEYRKRFKLKPYTSFTEFTGEEEVARELEELYGDIDALEFYPALMLEKTRHQAIFGESMVEMGAPFSLKGLLGNPICSPEYWKPSTFGGQTGFDIVNSASLKKLVCLNSKWCPYVAFHVPQPGKEEPAKKPSTEL</sequence>
<dbReference type="UniPathway" id="UPA00662"/>
<dbReference type="Proteomes" id="UP000265140">
    <property type="component" value="Chromosome 13"/>
</dbReference>
<feature type="active site" description="Proton acceptor" evidence="35">
    <location>
        <position position="192"/>
    </location>
</feature>
<evidence type="ECO:0000256" key="28">
    <source>
        <dbReference type="ARBA" id="ARBA00031217"/>
    </source>
</evidence>
<evidence type="ECO:0000256" key="34">
    <source>
        <dbReference type="ARBA" id="ARBA00036409"/>
    </source>
</evidence>
<keyword evidence="41" id="KW-1185">Reference proteome</keyword>
<comment type="catalytic activity">
    <reaction evidence="31">
        <text>(9Z,12Z)-octadecadienoate + AH2 + O2 = (9S)-hydroxy-(10E,12Z)-octadecadienoate + A + H2O</text>
        <dbReference type="Rhea" id="RHEA:75459"/>
        <dbReference type="ChEBI" id="CHEBI:13193"/>
        <dbReference type="ChEBI" id="CHEBI:15377"/>
        <dbReference type="ChEBI" id="CHEBI:15379"/>
        <dbReference type="ChEBI" id="CHEBI:17499"/>
        <dbReference type="ChEBI" id="CHEBI:30245"/>
        <dbReference type="ChEBI" id="CHEBI:77852"/>
    </reaction>
    <physiologicalReaction direction="left-to-right" evidence="31">
        <dbReference type="Rhea" id="RHEA:75460"/>
    </physiologicalReaction>
</comment>
<evidence type="ECO:0000256" key="7">
    <source>
        <dbReference type="ARBA" id="ARBA00012440"/>
    </source>
</evidence>
<dbReference type="GeneTree" id="ENSGT00390000010743"/>
<evidence type="ECO:0000256" key="5">
    <source>
        <dbReference type="ARBA" id="ARBA00008928"/>
    </source>
</evidence>
<feature type="binding site" description="axial binding residue" evidence="36">
    <location>
        <position position="373"/>
    </location>
    <ligand>
        <name>heme b</name>
        <dbReference type="ChEBI" id="CHEBI:60344"/>
    </ligand>
    <ligandPart>
        <name>Fe</name>
        <dbReference type="ChEBI" id="CHEBI:18248"/>
    </ligandPart>
</feature>
<keyword evidence="26" id="KW-0275">Fatty acid biosynthesis</keyword>
<keyword evidence="15 36" id="KW-0479">Metal-binding</keyword>
<evidence type="ECO:0000256" key="12">
    <source>
        <dbReference type="ARBA" id="ARBA00022559"/>
    </source>
</evidence>
<reference evidence="40" key="2">
    <citation type="submission" date="2020-02" db="EMBL/GenBank/DDBJ databases">
        <title>Esox lucius (northern pike) genome, fEsoLuc1, primary haplotype.</title>
        <authorList>
            <person name="Myers G."/>
            <person name="Karagic N."/>
            <person name="Meyer A."/>
            <person name="Pippel M."/>
            <person name="Reichard M."/>
            <person name="Winkler S."/>
            <person name="Tracey A."/>
            <person name="Sims Y."/>
            <person name="Howe K."/>
            <person name="Rhie A."/>
            <person name="Formenti G."/>
            <person name="Durbin R."/>
            <person name="Fedrigo O."/>
            <person name="Jarvis E.D."/>
        </authorList>
    </citation>
    <scope>NUCLEOTIDE SEQUENCE [LARGE SCALE GENOMIC DNA]</scope>
</reference>
<evidence type="ECO:0000256" key="33">
    <source>
        <dbReference type="ARBA" id="ARBA00036358"/>
    </source>
</evidence>
<comment type="catalytic activity">
    <reaction evidence="32">
        <text>(9Z,12Z)-octadecadienoate + AH2 + O2 = (9R)-hydroxy-(10E,12Z)-octadecadienoate + A + H2O</text>
        <dbReference type="Rhea" id="RHEA:75447"/>
        <dbReference type="ChEBI" id="CHEBI:13193"/>
        <dbReference type="ChEBI" id="CHEBI:15377"/>
        <dbReference type="ChEBI" id="CHEBI:15379"/>
        <dbReference type="ChEBI" id="CHEBI:17499"/>
        <dbReference type="ChEBI" id="CHEBI:30245"/>
        <dbReference type="ChEBI" id="CHEBI:77895"/>
    </reaction>
    <physiologicalReaction direction="left-to-right" evidence="32">
        <dbReference type="Rhea" id="RHEA:75448"/>
    </physiologicalReaction>
</comment>
<evidence type="ECO:0000256" key="22">
    <source>
        <dbReference type="ARBA" id="ARBA00023004"/>
    </source>
</evidence>
<feature type="binding site" evidence="36">
    <location>
        <position position="105"/>
    </location>
    <ligand>
        <name>substrate</name>
    </ligand>
</feature>
<name>A0A6Q2YX24_ESOLU</name>
<dbReference type="AlphaFoldDB" id="A0A6Q2YX24"/>
<dbReference type="PROSITE" id="PS50292">
    <property type="entry name" value="PEROXIDASE_3"/>
    <property type="match status" value="1"/>
</dbReference>
<dbReference type="FunFam" id="2.10.25.10:FF:000235">
    <property type="entry name" value="Prostaglandin G/H synthase 2"/>
    <property type="match status" value="1"/>
</dbReference>
<evidence type="ECO:0000256" key="11">
    <source>
        <dbReference type="ARBA" id="ARBA00022536"/>
    </source>
</evidence>
<dbReference type="CDD" id="cd09816">
    <property type="entry name" value="prostaglandin_endoperoxide_synthase"/>
    <property type="match status" value="1"/>
</dbReference>
<keyword evidence="13" id="KW-0643">Prostaglandin biosynthesis</keyword>
<evidence type="ECO:0000256" key="26">
    <source>
        <dbReference type="ARBA" id="ARBA00023160"/>
    </source>
</evidence>
<dbReference type="SUPFAM" id="SSF57196">
    <property type="entry name" value="EGF/Laminin"/>
    <property type="match status" value="1"/>
</dbReference>
<evidence type="ECO:0000256" key="21">
    <source>
        <dbReference type="ARBA" id="ARBA00023002"/>
    </source>
</evidence>
<evidence type="ECO:0000256" key="30">
    <source>
        <dbReference type="ARBA" id="ARBA00033143"/>
    </source>
</evidence>
<keyword evidence="18" id="KW-0276">Fatty acid metabolism</keyword>
<dbReference type="GO" id="GO:0019371">
    <property type="term" value="P:cyclooxygenase pathway"/>
    <property type="evidence" value="ECO:0007669"/>
    <property type="project" value="TreeGrafter"/>
</dbReference>
<keyword evidence="9" id="KW-0644">Prostaglandin metabolism</keyword>
<keyword evidence="20" id="KW-0223">Dioxygenase</keyword>
<evidence type="ECO:0000256" key="2">
    <source>
        <dbReference type="ARBA" id="ARBA00004524"/>
    </source>
</evidence>
<dbReference type="InterPro" id="IPR050783">
    <property type="entry name" value="Oxylipin_biosynth_metab"/>
</dbReference>
<comment type="catalytic activity">
    <reaction evidence="34">
        <text>(9Z,12Z)-octadecadienoate + AH2 + O2 = (13R)-hydroxy-(9Z,11E)-octadecadienoate + A + H2O</text>
        <dbReference type="Rhea" id="RHEA:75455"/>
        <dbReference type="ChEBI" id="CHEBI:13193"/>
        <dbReference type="ChEBI" id="CHEBI:15377"/>
        <dbReference type="ChEBI" id="CHEBI:15379"/>
        <dbReference type="ChEBI" id="CHEBI:17499"/>
        <dbReference type="ChEBI" id="CHEBI:30245"/>
        <dbReference type="ChEBI" id="CHEBI:136655"/>
    </reaction>
    <physiologicalReaction direction="left-to-right" evidence="34">
        <dbReference type="Rhea" id="RHEA:75456"/>
    </physiologicalReaction>
</comment>
<keyword evidence="19" id="KW-0492">Microsome</keyword>
<keyword evidence="22 36" id="KW-0408">Iron</keyword>
<dbReference type="PRINTS" id="PR00457">
    <property type="entry name" value="ANPEROXIDASE"/>
</dbReference>
<evidence type="ECO:0000256" key="16">
    <source>
        <dbReference type="ARBA" id="ARBA00022729"/>
    </source>
</evidence>
<dbReference type="GO" id="GO:0020037">
    <property type="term" value="F:heme binding"/>
    <property type="evidence" value="ECO:0007669"/>
    <property type="project" value="InterPro"/>
</dbReference>
<dbReference type="PANTHER" id="PTHR11903:SF6">
    <property type="entry name" value="PROSTAGLANDIN G_H SYNTHASE 1"/>
    <property type="match status" value="1"/>
</dbReference>
<evidence type="ECO:0000256" key="15">
    <source>
        <dbReference type="ARBA" id="ARBA00022723"/>
    </source>
</evidence>
<evidence type="ECO:0000256" key="35">
    <source>
        <dbReference type="PIRSR" id="PIRSR619791-1"/>
    </source>
</evidence>
<dbReference type="Gene3D" id="1.10.640.10">
    <property type="entry name" value="Haem peroxidase domain superfamily, animal type"/>
    <property type="match status" value="1"/>
</dbReference>
<reference evidence="40" key="3">
    <citation type="submission" date="2025-08" db="UniProtKB">
        <authorList>
            <consortium name="Ensembl"/>
        </authorList>
    </citation>
    <scope>IDENTIFICATION</scope>
</reference>
<evidence type="ECO:0000256" key="8">
    <source>
        <dbReference type="ARBA" id="ARBA00020404"/>
    </source>
</evidence>
<comment type="pathway">
    <text evidence="4">Lipid metabolism; prostaglandin biosynthesis.</text>
</comment>
<dbReference type="EC" id="1.14.99.1" evidence="7"/>
<evidence type="ECO:0000256" key="10">
    <source>
        <dbReference type="ARBA" id="ARBA00022516"/>
    </source>
</evidence>
<evidence type="ECO:0000256" key="20">
    <source>
        <dbReference type="ARBA" id="ARBA00022964"/>
    </source>
</evidence>
<gene>
    <name evidence="40" type="primary">PTGS1</name>
</gene>
<evidence type="ECO:0000256" key="18">
    <source>
        <dbReference type="ARBA" id="ARBA00022832"/>
    </source>
</evidence>
<dbReference type="GO" id="GO:0043005">
    <property type="term" value="C:neuron projection"/>
    <property type="evidence" value="ECO:0007669"/>
    <property type="project" value="TreeGrafter"/>
</dbReference>
<comment type="subcellular location">
    <subcellularLocation>
        <location evidence="3">Endoplasmic reticulum membrane</location>
    </subcellularLocation>
    <subcellularLocation>
        <location evidence="2">Microsome membrane</location>
    </subcellularLocation>
</comment>
<dbReference type="InterPro" id="IPR000742">
    <property type="entry name" value="EGF"/>
</dbReference>
<comment type="caution">
    <text evidence="37">Lacks conserved residue(s) required for the propagation of feature annotation.</text>
</comment>
<evidence type="ECO:0000259" key="39">
    <source>
        <dbReference type="PROSITE" id="PS50026"/>
    </source>
</evidence>
<evidence type="ECO:0000256" key="32">
    <source>
        <dbReference type="ARBA" id="ARBA00036313"/>
    </source>
</evidence>
<dbReference type="InterPro" id="IPR037120">
    <property type="entry name" value="Haem_peroxidase_sf_animal"/>
</dbReference>
<evidence type="ECO:0000256" key="6">
    <source>
        <dbReference type="ARBA" id="ARBA00011738"/>
    </source>
</evidence>
<reference evidence="41" key="1">
    <citation type="journal article" date="2014" name="PLoS ONE">
        <title>The genome and linkage map of the northern pike (Esox lucius): conserved synteny revealed between the salmonid sister group and the Neoteleostei.</title>
        <authorList>
            <person name="Rondeau E.B."/>
            <person name="Minkley D.R."/>
            <person name="Leong J.S."/>
            <person name="Messmer A.M."/>
            <person name="Jantzen J.R."/>
            <person name="von Schalburg K.R."/>
            <person name="Lemon C."/>
            <person name="Bird N.H."/>
            <person name="Koop B.F."/>
        </authorList>
    </citation>
    <scope>NUCLEOTIDE SEQUENCE</scope>
</reference>
<evidence type="ECO:0000256" key="36">
    <source>
        <dbReference type="PIRSR" id="PIRSR619791-2"/>
    </source>
</evidence>